<evidence type="ECO:0000313" key="2">
    <source>
        <dbReference type="Proteomes" id="UP001320876"/>
    </source>
</evidence>
<comment type="caution">
    <text evidence="1">The sequence shown here is derived from an EMBL/GenBank/DDBJ whole genome shotgun (WGS) entry which is preliminary data.</text>
</comment>
<dbReference type="EMBL" id="JAPDDT010000001">
    <property type="protein sequence ID" value="MCW1921302.1"/>
    <property type="molecule type" value="Genomic_DNA"/>
</dbReference>
<keyword evidence="2" id="KW-1185">Reference proteome</keyword>
<gene>
    <name evidence="1" type="ORF">OKA05_01985</name>
</gene>
<organism evidence="1 2">
    <name type="scientific">Luteolibacter arcticus</name>
    <dbReference type="NCBI Taxonomy" id="1581411"/>
    <lineage>
        <taxon>Bacteria</taxon>
        <taxon>Pseudomonadati</taxon>
        <taxon>Verrucomicrobiota</taxon>
        <taxon>Verrucomicrobiia</taxon>
        <taxon>Verrucomicrobiales</taxon>
        <taxon>Verrucomicrobiaceae</taxon>
        <taxon>Luteolibacter</taxon>
    </lineage>
</organism>
<dbReference type="RefSeq" id="WP_264485411.1">
    <property type="nucleotide sequence ID" value="NZ_JAPDDT010000001.1"/>
</dbReference>
<dbReference type="Proteomes" id="UP001320876">
    <property type="component" value="Unassembled WGS sequence"/>
</dbReference>
<evidence type="ECO:0000313" key="1">
    <source>
        <dbReference type="EMBL" id="MCW1921302.1"/>
    </source>
</evidence>
<name>A0ABT3GCE1_9BACT</name>
<sequence>MNATVHTCECCGEPIKGMPYVDKAVGLVDAQCAHELRDATKKLNKAGMRDVFLGECPDHQNEAP</sequence>
<reference evidence="1 2" key="1">
    <citation type="submission" date="2022-10" db="EMBL/GenBank/DDBJ databases">
        <title>Luteolibacter arcticus strain CCTCC AB 2014275, whole genome shotgun sequencing project.</title>
        <authorList>
            <person name="Zhao G."/>
            <person name="Shen L."/>
        </authorList>
    </citation>
    <scope>NUCLEOTIDE SEQUENCE [LARGE SCALE GENOMIC DNA]</scope>
    <source>
        <strain evidence="1 2">CCTCC AB 2014275</strain>
    </source>
</reference>
<accession>A0ABT3GCE1</accession>
<proteinExistence type="predicted"/>
<protein>
    <submittedName>
        <fullName evidence="1">Uncharacterized protein</fullName>
    </submittedName>
</protein>